<keyword evidence="1" id="KW-0540">Nuclease</keyword>
<dbReference type="SUPFAM" id="SSF52540">
    <property type="entry name" value="P-loop containing nucleoside triphosphate hydrolases"/>
    <property type="match status" value="1"/>
</dbReference>
<keyword evidence="4 15" id="KW-0378">Hydrolase</keyword>
<feature type="domain" description="UvrD-like helicase C-terminal" evidence="19">
    <location>
        <begin position="522"/>
        <end position="800"/>
    </location>
</feature>
<evidence type="ECO:0000256" key="12">
    <source>
        <dbReference type="ARBA" id="ARBA00034808"/>
    </source>
</evidence>
<evidence type="ECO:0000256" key="9">
    <source>
        <dbReference type="ARBA" id="ARBA00023204"/>
    </source>
</evidence>
<evidence type="ECO:0000256" key="15">
    <source>
        <dbReference type="PROSITE-ProRule" id="PRU00560"/>
    </source>
</evidence>
<dbReference type="GO" id="GO:0005829">
    <property type="term" value="C:cytosol"/>
    <property type="evidence" value="ECO:0007669"/>
    <property type="project" value="TreeGrafter"/>
</dbReference>
<gene>
    <name evidence="20" type="ORF">AVDCRST_MAG44-171</name>
</gene>
<protein>
    <recommendedName>
        <fullName evidence="12">DNA 3'-5' helicase</fullName>
        <ecNumber evidence="12">5.6.2.4</ecNumber>
    </recommendedName>
    <alternativeName>
        <fullName evidence="13">DNA 3'-5' helicase II</fullName>
    </alternativeName>
</protein>
<evidence type="ECO:0000256" key="17">
    <source>
        <dbReference type="SAM" id="MobiDB-lite"/>
    </source>
</evidence>
<keyword evidence="16" id="KW-0175">Coiled coil</keyword>
<name>A0A6J4SEI3_9SPHN</name>
<dbReference type="GO" id="GO:0003677">
    <property type="term" value="F:DNA binding"/>
    <property type="evidence" value="ECO:0007669"/>
    <property type="project" value="UniProtKB-KW"/>
</dbReference>
<keyword evidence="6" id="KW-0269">Exonuclease</keyword>
<feature type="compositionally biased region" description="Basic and acidic residues" evidence="17">
    <location>
        <begin position="947"/>
        <end position="958"/>
    </location>
</feature>
<dbReference type="EC" id="5.6.2.4" evidence="12"/>
<evidence type="ECO:0000256" key="13">
    <source>
        <dbReference type="ARBA" id="ARBA00034923"/>
    </source>
</evidence>
<dbReference type="PROSITE" id="PS51198">
    <property type="entry name" value="UVRD_HELICASE_ATP_BIND"/>
    <property type="match status" value="1"/>
</dbReference>
<keyword evidence="9" id="KW-0234">DNA repair</keyword>
<evidence type="ECO:0000256" key="10">
    <source>
        <dbReference type="ARBA" id="ARBA00023235"/>
    </source>
</evidence>
<feature type="coiled-coil region" evidence="16">
    <location>
        <begin position="464"/>
        <end position="491"/>
    </location>
</feature>
<evidence type="ECO:0000256" key="5">
    <source>
        <dbReference type="ARBA" id="ARBA00022806"/>
    </source>
</evidence>
<evidence type="ECO:0000256" key="1">
    <source>
        <dbReference type="ARBA" id="ARBA00022722"/>
    </source>
</evidence>
<dbReference type="InterPro" id="IPR038726">
    <property type="entry name" value="PDDEXK_AddAB-type"/>
</dbReference>
<dbReference type="InterPro" id="IPR014017">
    <property type="entry name" value="DNA_helicase_UvrD-like_C"/>
</dbReference>
<reference evidence="20" key="1">
    <citation type="submission" date="2020-02" db="EMBL/GenBank/DDBJ databases">
        <authorList>
            <person name="Meier V. D."/>
        </authorList>
    </citation>
    <scope>NUCLEOTIDE SEQUENCE</scope>
    <source>
        <strain evidence="20">AVDCRST_MAG44</strain>
    </source>
</reference>
<keyword evidence="2 15" id="KW-0547">Nucleotide-binding</keyword>
<dbReference type="GO" id="GO:0043138">
    <property type="term" value="F:3'-5' DNA helicase activity"/>
    <property type="evidence" value="ECO:0007669"/>
    <property type="project" value="UniProtKB-EC"/>
</dbReference>
<keyword evidence="8" id="KW-0238">DNA-binding</keyword>
<evidence type="ECO:0000256" key="16">
    <source>
        <dbReference type="SAM" id="Coils"/>
    </source>
</evidence>
<keyword evidence="7 15" id="KW-0067">ATP-binding</keyword>
<dbReference type="Gene3D" id="3.90.320.10">
    <property type="match status" value="1"/>
</dbReference>
<sequence length="1138" mass="124473">MIARFKPLPLLEGAQAQAADPQAHATLSASAGTGKTQVLTARVLRLLLQGARPESILCLTFTKAAAAEMANRIGARLASWVRLSDKVLKKELFALGERDDPRMIERARQLFARVLDCAGGLKIQTIHSFAQTLLAAFPAEADIVPGFQPIEGRAEQELVRRTLADLLADAEATGNSQLMSDVQCLSRRLGENGAVDYLRACAGRAEALAQFGDSETIEARLRQVMGLPEGAVETYLADHCADDRFDCDLMRAIAEANRRWSAATGAKVVETIERWLAMAPDQRAAALPEVALLVFTGSGEPRKVTAGQRKADAGYDQHAERLAQAVSELLAIQRGSALAADMAAGLRAGQAFAEAYTRAKRSAGVADFNDLIDWTRRLLATPGMGDWVRYKLDRQIDHVLVDEAQDTNAAQWEIVRKLVEEFFTGSSEADERWRTLFVVGDFKQAIYGFQGTDPNQFERAVTEFRGQAEALQAAEETLDAVQQRAREFRELSIAASFRSAQPVLDAVDSVIGQLGYAALALPEAPERHRAFHRDRPGSVELWQPVPVEDGDEDADQGEERWVDIRDRDYAKQLAGRIKRLVDEAPVLASVGRKLTAGDILVLVRSRGELASLLVARLFSAGVPVAGLDRLHLHEPLAVQDLLAAVRFAVQADDDLSLAELLVSPLFSWTQEQLFELAAERRGHLWRALRERSGENPLFRSADDQLRELLRIADYVSPSQFLEAILSGPIQGRRRLYSRLGVASRDPIDELMNSALEFERNEIASLDRFLSWFSRGEVDVQRDPAQPGNEVRVMTVHGAKGLEAPVVILADATADPARLGRTPLTLDYEIEGVGRSPLLRPKKEERSSPFAELIAAQEQRDLEEHWRLLYVAMTRAADRLIVSGVASKKERPANCWHRIVEQGLAALGVDAEKDHEGRIALTYGSKRQVAARAGKGKAEIGPIGIPDWVRKPAPKESRPPRPLAPSTGAADTDTSSPPSDAMRAAARRGTIIHQLLERLVAVESGDRPQAAATWLEQSAGVTDAHEREDLVALVCGILSDARFSAVFGPGSLGEAPLAATLEDGRVIAGTVDRLLVEQDRVVVIDFKTGRVPASEAEIPPSHRQQMQAYADALRVIFRGRHVTAALLYTSGPSLFPLAA</sequence>
<keyword evidence="10" id="KW-0413">Isomerase</keyword>
<keyword evidence="5 15" id="KW-0347">Helicase</keyword>
<evidence type="ECO:0000256" key="3">
    <source>
        <dbReference type="ARBA" id="ARBA00022763"/>
    </source>
</evidence>
<dbReference type="EMBL" id="CADCVY010000013">
    <property type="protein sequence ID" value="CAA9490339.1"/>
    <property type="molecule type" value="Genomic_DNA"/>
</dbReference>
<evidence type="ECO:0000313" key="20">
    <source>
        <dbReference type="EMBL" id="CAA9490339.1"/>
    </source>
</evidence>
<evidence type="ECO:0000256" key="8">
    <source>
        <dbReference type="ARBA" id="ARBA00023125"/>
    </source>
</evidence>
<dbReference type="GO" id="GO:0004527">
    <property type="term" value="F:exonuclease activity"/>
    <property type="evidence" value="ECO:0007669"/>
    <property type="project" value="UniProtKB-KW"/>
</dbReference>
<dbReference type="NCBIfam" id="TIGR02784">
    <property type="entry name" value="addA_alphas"/>
    <property type="match status" value="1"/>
</dbReference>
<evidence type="ECO:0000256" key="11">
    <source>
        <dbReference type="ARBA" id="ARBA00034617"/>
    </source>
</evidence>
<evidence type="ECO:0000256" key="2">
    <source>
        <dbReference type="ARBA" id="ARBA00022741"/>
    </source>
</evidence>
<dbReference type="InterPro" id="IPR011335">
    <property type="entry name" value="Restrct_endonuc-II-like"/>
</dbReference>
<evidence type="ECO:0000256" key="7">
    <source>
        <dbReference type="ARBA" id="ARBA00022840"/>
    </source>
</evidence>
<dbReference type="InterPro" id="IPR014016">
    <property type="entry name" value="UvrD-like_ATP-bd"/>
</dbReference>
<dbReference type="Pfam" id="PF13361">
    <property type="entry name" value="UvrD_C"/>
    <property type="match status" value="1"/>
</dbReference>
<keyword evidence="3" id="KW-0227">DNA damage</keyword>
<dbReference type="InterPro" id="IPR011604">
    <property type="entry name" value="PDDEXK-like_dom_sf"/>
</dbReference>
<dbReference type="PANTHER" id="PTHR11070">
    <property type="entry name" value="UVRD / RECB / PCRA DNA HELICASE FAMILY MEMBER"/>
    <property type="match status" value="1"/>
</dbReference>
<comment type="catalytic activity">
    <reaction evidence="11">
        <text>Couples ATP hydrolysis with the unwinding of duplex DNA by translocating in the 3'-5' direction.</text>
        <dbReference type="EC" id="5.6.2.4"/>
    </reaction>
</comment>
<comment type="catalytic activity">
    <reaction evidence="14">
        <text>ATP + H2O = ADP + phosphate + H(+)</text>
        <dbReference type="Rhea" id="RHEA:13065"/>
        <dbReference type="ChEBI" id="CHEBI:15377"/>
        <dbReference type="ChEBI" id="CHEBI:15378"/>
        <dbReference type="ChEBI" id="CHEBI:30616"/>
        <dbReference type="ChEBI" id="CHEBI:43474"/>
        <dbReference type="ChEBI" id="CHEBI:456216"/>
        <dbReference type="EC" id="5.6.2.4"/>
    </reaction>
</comment>
<evidence type="ECO:0000256" key="14">
    <source>
        <dbReference type="ARBA" id="ARBA00048988"/>
    </source>
</evidence>
<feature type="region of interest" description="Disordered" evidence="17">
    <location>
        <begin position="942"/>
        <end position="982"/>
    </location>
</feature>
<evidence type="ECO:0000259" key="19">
    <source>
        <dbReference type="PROSITE" id="PS51217"/>
    </source>
</evidence>
<dbReference type="PROSITE" id="PS51217">
    <property type="entry name" value="UVRD_HELICASE_CTER"/>
    <property type="match status" value="1"/>
</dbReference>
<dbReference type="Pfam" id="PF00580">
    <property type="entry name" value="UvrD-helicase"/>
    <property type="match status" value="1"/>
</dbReference>
<dbReference type="InterPro" id="IPR027417">
    <property type="entry name" value="P-loop_NTPase"/>
</dbReference>
<dbReference type="Gene3D" id="3.40.50.300">
    <property type="entry name" value="P-loop containing nucleotide triphosphate hydrolases"/>
    <property type="match status" value="4"/>
</dbReference>
<evidence type="ECO:0000256" key="6">
    <source>
        <dbReference type="ARBA" id="ARBA00022839"/>
    </source>
</evidence>
<dbReference type="GO" id="GO:0005524">
    <property type="term" value="F:ATP binding"/>
    <property type="evidence" value="ECO:0007669"/>
    <property type="project" value="UniProtKB-UniRule"/>
</dbReference>
<feature type="binding site" evidence="15">
    <location>
        <begin position="29"/>
        <end position="36"/>
    </location>
    <ligand>
        <name>ATP</name>
        <dbReference type="ChEBI" id="CHEBI:30616"/>
    </ligand>
</feature>
<accession>A0A6J4SEI3</accession>
<dbReference type="GO" id="GO:0000725">
    <property type="term" value="P:recombinational repair"/>
    <property type="evidence" value="ECO:0007669"/>
    <property type="project" value="TreeGrafter"/>
</dbReference>
<organism evidence="20">
    <name type="scientific">uncultured Sphingomonas sp</name>
    <dbReference type="NCBI Taxonomy" id="158754"/>
    <lineage>
        <taxon>Bacteria</taxon>
        <taxon>Pseudomonadati</taxon>
        <taxon>Pseudomonadota</taxon>
        <taxon>Alphaproteobacteria</taxon>
        <taxon>Sphingomonadales</taxon>
        <taxon>Sphingomonadaceae</taxon>
        <taxon>Sphingomonas</taxon>
        <taxon>environmental samples</taxon>
    </lineage>
</organism>
<dbReference type="GO" id="GO:0033202">
    <property type="term" value="C:DNA helicase complex"/>
    <property type="evidence" value="ECO:0007669"/>
    <property type="project" value="TreeGrafter"/>
</dbReference>
<dbReference type="Pfam" id="PF12705">
    <property type="entry name" value="PDDEXK_1"/>
    <property type="match status" value="1"/>
</dbReference>
<proteinExistence type="predicted"/>
<feature type="domain" description="UvrD-like helicase ATP-binding" evidence="18">
    <location>
        <begin position="8"/>
        <end position="500"/>
    </location>
</feature>
<dbReference type="SUPFAM" id="SSF52980">
    <property type="entry name" value="Restriction endonuclease-like"/>
    <property type="match status" value="1"/>
</dbReference>
<dbReference type="PANTHER" id="PTHR11070:SF2">
    <property type="entry name" value="ATP-DEPENDENT DNA HELICASE SRS2"/>
    <property type="match status" value="1"/>
</dbReference>
<evidence type="ECO:0000259" key="18">
    <source>
        <dbReference type="PROSITE" id="PS51198"/>
    </source>
</evidence>
<dbReference type="AlphaFoldDB" id="A0A6J4SEI3"/>
<dbReference type="InterPro" id="IPR014151">
    <property type="entry name" value="DNA_helicase_AddA"/>
</dbReference>
<dbReference type="InterPro" id="IPR000212">
    <property type="entry name" value="DNA_helicase_UvrD/REP"/>
</dbReference>
<evidence type="ECO:0000256" key="4">
    <source>
        <dbReference type="ARBA" id="ARBA00022801"/>
    </source>
</evidence>